<comment type="caution">
    <text evidence="2">The sequence shown here is derived from an EMBL/GenBank/DDBJ whole genome shotgun (WGS) entry which is preliminary data.</text>
</comment>
<dbReference type="Pfam" id="PF03015">
    <property type="entry name" value="Sterile"/>
    <property type="match status" value="1"/>
</dbReference>
<dbReference type="EMBL" id="JBEAFC010000003">
    <property type="protein sequence ID" value="KAL1562134.1"/>
    <property type="molecule type" value="Genomic_DNA"/>
</dbReference>
<gene>
    <name evidence="2" type="ORF">AAHA92_04746</name>
</gene>
<dbReference type="EC" id="1.2.1.84" evidence="2"/>
<dbReference type="Proteomes" id="UP001567538">
    <property type="component" value="Unassembled WGS sequence"/>
</dbReference>
<dbReference type="PANTHER" id="PTHR11011">
    <property type="entry name" value="MALE STERILITY PROTEIN 2-RELATED"/>
    <property type="match status" value="1"/>
</dbReference>
<protein>
    <submittedName>
        <fullName evidence="2">Alcohol-forming fatty acyl-CoA reductase</fullName>
        <ecNumber evidence="2">1.2.1.84</ecNumber>
    </submittedName>
</protein>
<evidence type="ECO:0000313" key="3">
    <source>
        <dbReference type="Proteomes" id="UP001567538"/>
    </source>
</evidence>
<dbReference type="AlphaFoldDB" id="A0ABD1I3G2"/>
<name>A0ABD1I3G2_SALDI</name>
<dbReference type="PANTHER" id="PTHR11011:SF45">
    <property type="entry name" value="FATTY ACYL-COA REDUCTASE CG8306-RELATED"/>
    <property type="match status" value="1"/>
</dbReference>
<dbReference type="GO" id="GO:0102965">
    <property type="term" value="F:alcohol-forming long-chain fatty acyl-CoA reductase activity"/>
    <property type="evidence" value="ECO:0007669"/>
    <property type="project" value="UniProtKB-EC"/>
</dbReference>
<dbReference type="InterPro" id="IPR033640">
    <property type="entry name" value="FAR_C"/>
</dbReference>
<feature type="domain" description="Fatty acyl-CoA reductase C-terminal" evidence="1">
    <location>
        <begin position="44"/>
        <end position="109"/>
    </location>
</feature>
<dbReference type="InterPro" id="IPR026055">
    <property type="entry name" value="FAR"/>
</dbReference>
<evidence type="ECO:0000259" key="1">
    <source>
        <dbReference type="Pfam" id="PF03015"/>
    </source>
</evidence>
<keyword evidence="2" id="KW-0560">Oxidoreductase</keyword>
<sequence>MMKMRMFDQFSNLSKYLRERVSERNAVFGVDAKIQKQNKARVAYAEQLCKMYEFIGFFKASMRLGNTRVLLEEMSEEEREVFEVDATKIDWNKYFVDIHIPGLRKHVVNRTRLSV</sequence>
<keyword evidence="3" id="KW-1185">Reference proteome</keyword>
<proteinExistence type="predicted"/>
<evidence type="ECO:0000313" key="2">
    <source>
        <dbReference type="EMBL" id="KAL1562134.1"/>
    </source>
</evidence>
<organism evidence="2 3">
    <name type="scientific">Salvia divinorum</name>
    <name type="common">Maria pastora</name>
    <name type="synonym">Diviner's sage</name>
    <dbReference type="NCBI Taxonomy" id="28513"/>
    <lineage>
        <taxon>Eukaryota</taxon>
        <taxon>Viridiplantae</taxon>
        <taxon>Streptophyta</taxon>
        <taxon>Embryophyta</taxon>
        <taxon>Tracheophyta</taxon>
        <taxon>Spermatophyta</taxon>
        <taxon>Magnoliopsida</taxon>
        <taxon>eudicotyledons</taxon>
        <taxon>Gunneridae</taxon>
        <taxon>Pentapetalae</taxon>
        <taxon>asterids</taxon>
        <taxon>lamiids</taxon>
        <taxon>Lamiales</taxon>
        <taxon>Lamiaceae</taxon>
        <taxon>Nepetoideae</taxon>
        <taxon>Mentheae</taxon>
        <taxon>Salviinae</taxon>
        <taxon>Salvia</taxon>
        <taxon>Salvia subgen. Calosphace</taxon>
    </lineage>
</organism>
<accession>A0ABD1I3G2</accession>
<reference evidence="2 3" key="1">
    <citation type="submission" date="2024-06" db="EMBL/GenBank/DDBJ databases">
        <title>A chromosome level genome sequence of Diviner's sage (Salvia divinorum).</title>
        <authorList>
            <person name="Ford S.A."/>
            <person name="Ro D.-K."/>
            <person name="Ness R.W."/>
            <person name="Phillips M.A."/>
        </authorList>
    </citation>
    <scope>NUCLEOTIDE SEQUENCE [LARGE SCALE GENOMIC DNA]</scope>
    <source>
        <strain evidence="2">SAF-2024a</strain>
        <tissue evidence="2">Leaf</tissue>
    </source>
</reference>